<dbReference type="InterPro" id="IPR009935">
    <property type="entry name" value="DUF1467"/>
</dbReference>
<dbReference type="RefSeq" id="WP_135195896.1">
    <property type="nucleotide sequence ID" value="NZ_SPVH01000007.1"/>
</dbReference>
<protein>
    <submittedName>
        <fullName evidence="2">DUF1467 family protein</fullName>
    </submittedName>
</protein>
<reference evidence="2 3" key="1">
    <citation type="submission" date="2019-03" db="EMBL/GenBank/DDBJ databases">
        <title>Draft genome of Brevundimonas sp. a heavy metal resistant soil bacteria.</title>
        <authorList>
            <person name="Soto J."/>
        </authorList>
    </citation>
    <scope>NUCLEOTIDE SEQUENCE [LARGE SCALE GENOMIC DNA]</scope>
    <source>
        <strain evidence="2 3">B-10</strain>
    </source>
</reference>
<sequence length="88" mass="9760">MPIGVFTMVGIYIIAWWTVLFAVLPLGTSRETHEPPTDGTQWGAPTTPNLKKKFVTTTWVSALVWIFVMVLIFTGWLPLPNFANGPAV</sequence>
<keyword evidence="1" id="KW-0472">Membrane</keyword>
<name>A0A4Y9RU22_9CAUL</name>
<keyword evidence="1" id="KW-1133">Transmembrane helix</keyword>
<dbReference type="OrthoDB" id="9804637at2"/>
<evidence type="ECO:0000256" key="1">
    <source>
        <dbReference type="SAM" id="Phobius"/>
    </source>
</evidence>
<comment type="caution">
    <text evidence="2">The sequence shown here is derived from an EMBL/GenBank/DDBJ whole genome shotgun (WGS) entry which is preliminary data.</text>
</comment>
<dbReference type="Pfam" id="PF07330">
    <property type="entry name" value="DUF1467"/>
    <property type="match status" value="1"/>
</dbReference>
<organism evidence="2 3">
    <name type="scientific">Brevundimonas intermedia</name>
    <dbReference type="NCBI Taxonomy" id="74315"/>
    <lineage>
        <taxon>Bacteria</taxon>
        <taxon>Pseudomonadati</taxon>
        <taxon>Pseudomonadota</taxon>
        <taxon>Alphaproteobacteria</taxon>
        <taxon>Caulobacterales</taxon>
        <taxon>Caulobacteraceae</taxon>
        <taxon>Brevundimonas</taxon>
    </lineage>
</organism>
<accession>A0A4Y9RU22</accession>
<gene>
    <name evidence="2" type="ORF">EGY25_15435</name>
</gene>
<evidence type="ECO:0000313" key="2">
    <source>
        <dbReference type="EMBL" id="TFW11069.1"/>
    </source>
</evidence>
<keyword evidence="3" id="KW-1185">Reference proteome</keyword>
<proteinExistence type="predicted"/>
<dbReference type="Proteomes" id="UP000298216">
    <property type="component" value="Unassembled WGS sequence"/>
</dbReference>
<feature type="transmembrane region" description="Helical" evidence="1">
    <location>
        <begin position="59"/>
        <end position="79"/>
    </location>
</feature>
<evidence type="ECO:0000313" key="3">
    <source>
        <dbReference type="Proteomes" id="UP000298216"/>
    </source>
</evidence>
<feature type="transmembrane region" description="Helical" evidence="1">
    <location>
        <begin position="6"/>
        <end position="26"/>
    </location>
</feature>
<dbReference type="EMBL" id="SPVH01000007">
    <property type="protein sequence ID" value="TFW11069.1"/>
    <property type="molecule type" value="Genomic_DNA"/>
</dbReference>
<dbReference type="AlphaFoldDB" id="A0A4Y9RU22"/>
<keyword evidence="1" id="KW-0812">Transmembrane</keyword>